<evidence type="ECO:0000313" key="3">
    <source>
        <dbReference type="Proteomes" id="UP001642409"/>
    </source>
</evidence>
<proteinExistence type="predicted"/>
<dbReference type="EMBL" id="CATOUU010000094">
    <property type="protein sequence ID" value="CAI9916170.1"/>
    <property type="molecule type" value="Genomic_DNA"/>
</dbReference>
<sequence length="176" mass="20267">MQIKTVLHDTKIYINPKQVIFQGYQFNIGSNMLEVRLEKSLIYHVKLPQIVLKADNKPFATEIEQAEYNDKIKNLRAIAVVENKIVYSNGPKLYSLSSNYKMEQPTLNEIASGNFVIGLCNNFPLIIDKSNSKEINFDGISISDTENMFQEILGNFDLAAKYFEKQQNLVLKRREK</sequence>
<organism evidence="1">
    <name type="scientific">Hexamita inflata</name>
    <dbReference type="NCBI Taxonomy" id="28002"/>
    <lineage>
        <taxon>Eukaryota</taxon>
        <taxon>Metamonada</taxon>
        <taxon>Diplomonadida</taxon>
        <taxon>Hexamitidae</taxon>
        <taxon>Hexamitinae</taxon>
        <taxon>Hexamita</taxon>
    </lineage>
</organism>
<protein>
    <submittedName>
        <fullName evidence="2">Hypothetical_protein</fullName>
    </submittedName>
</protein>
<keyword evidence="3" id="KW-1185">Reference proteome</keyword>
<dbReference type="Proteomes" id="UP001642409">
    <property type="component" value="Unassembled WGS sequence"/>
</dbReference>
<gene>
    <name evidence="1" type="ORF">HINF_LOCUS3815</name>
    <name evidence="2" type="ORF">HINF_LOCUS50482</name>
</gene>
<comment type="caution">
    <text evidence="1">The sequence shown here is derived from an EMBL/GenBank/DDBJ whole genome shotgun (WGS) entry which is preliminary data.</text>
</comment>
<dbReference type="AlphaFoldDB" id="A0AA86NBB4"/>
<reference evidence="1" key="1">
    <citation type="submission" date="2023-06" db="EMBL/GenBank/DDBJ databases">
        <authorList>
            <person name="Kurt Z."/>
        </authorList>
    </citation>
    <scope>NUCLEOTIDE SEQUENCE</scope>
</reference>
<evidence type="ECO:0000313" key="1">
    <source>
        <dbReference type="EMBL" id="CAI9916170.1"/>
    </source>
</evidence>
<accession>A0AA86NBB4</accession>
<evidence type="ECO:0000313" key="2">
    <source>
        <dbReference type="EMBL" id="CAL6062917.1"/>
    </source>
</evidence>
<reference evidence="2 3" key="2">
    <citation type="submission" date="2024-07" db="EMBL/GenBank/DDBJ databases">
        <authorList>
            <person name="Akdeniz Z."/>
        </authorList>
    </citation>
    <scope>NUCLEOTIDE SEQUENCE [LARGE SCALE GENOMIC DNA]</scope>
</reference>
<dbReference type="EMBL" id="CAXDID020000242">
    <property type="protein sequence ID" value="CAL6062917.1"/>
    <property type="molecule type" value="Genomic_DNA"/>
</dbReference>
<name>A0AA86NBB4_9EUKA</name>